<dbReference type="InterPro" id="IPR029063">
    <property type="entry name" value="SAM-dependent_MTases_sf"/>
</dbReference>
<organism evidence="1">
    <name type="scientific">marine sediment metagenome</name>
    <dbReference type="NCBI Taxonomy" id="412755"/>
    <lineage>
        <taxon>unclassified sequences</taxon>
        <taxon>metagenomes</taxon>
        <taxon>ecological metagenomes</taxon>
    </lineage>
</organism>
<dbReference type="AlphaFoldDB" id="A0A0F9HGI9"/>
<accession>A0A0F9HGI9</accession>
<protein>
    <recommendedName>
        <fullName evidence="2">Methyltransferase type 11 domain-containing protein</fullName>
    </recommendedName>
</protein>
<reference evidence="1" key="1">
    <citation type="journal article" date="2015" name="Nature">
        <title>Complex archaea that bridge the gap between prokaryotes and eukaryotes.</title>
        <authorList>
            <person name="Spang A."/>
            <person name="Saw J.H."/>
            <person name="Jorgensen S.L."/>
            <person name="Zaremba-Niedzwiedzka K."/>
            <person name="Martijn J."/>
            <person name="Lind A.E."/>
            <person name="van Eijk R."/>
            <person name="Schleper C."/>
            <person name="Guy L."/>
            <person name="Ettema T.J."/>
        </authorList>
    </citation>
    <scope>NUCLEOTIDE SEQUENCE</scope>
</reference>
<dbReference type="SUPFAM" id="SSF53335">
    <property type="entry name" value="S-adenosyl-L-methionine-dependent methyltransferases"/>
    <property type="match status" value="1"/>
</dbReference>
<gene>
    <name evidence="1" type="ORF">LCGC14_2001610</name>
</gene>
<comment type="caution">
    <text evidence="1">The sequence shown here is derived from an EMBL/GenBank/DDBJ whole genome shotgun (WGS) entry which is preliminary data.</text>
</comment>
<evidence type="ECO:0000313" key="1">
    <source>
        <dbReference type="EMBL" id="KKL80750.1"/>
    </source>
</evidence>
<proteinExistence type="predicted"/>
<name>A0A0F9HGI9_9ZZZZ</name>
<dbReference type="EMBL" id="LAZR01022763">
    <property type="protein sequence ID" value="KKL80750.1"/>
    <property type="molecule type" value="Genomic_DNA"/>
</dbReference>
<sequence length="220" mass="25670">MGYNQRTWRVINNYLKITEFVKQQPSLPPAGTICPKEKYYQSEWLELGCGVLRGVSYSPHTRIAREYFESLGIRCLTIDIAECAGSLKVDLRKPMMKYFHNRFDMILNAGTSEHVSRLEGQYQAFKNIHDCAKNGGTMIHIVPYICEANVTHSYFSYTLDFFKILAKLNNYKVIDIGTYLIKGERIYCKICFQKQNNDDFTDVKDNLLRYIIVNNENWID</sequence>
<evidence type="ECO:0008006" key="2">
    <source>
        <dbReference type="Google" id="ProtNLM"/>
    </source>
</evidence>
<dbReference type="Gene3D" id="3.40.50.150">
    <property type="entry name" value="Vaccinia Virus protein VP39"/>
    <property type="match status" value="1"/>
</dbReference>